<dbReference type="Proteomes" id="UP001295423">
    <property type="component" value="Unassembled WGS sequence"/>
</dbReference>
<sequence length="357" mass="40694">MGGSSRQRKQGRLLVVNGSVFLCCFFVGRQSVSLQQDMGTGISESTAHYVAEHRANDEGYMRRNQNTSRSDCFGHHNFHHSVTASKVASLQEKMKAYYVKRQHATRRTNNAEARRLLNNLVEVEIVPTLKKVPAVKGLPRSDRKLFKGQEKEDYFIYEHFYNEKTKQCYSFGSNLFESGALDGFRYSNTYFFEQHFNASSILVEAADSNWQQLIIKVPKLRPLAISHRAALCPLGAESVCMQIGDQNATSSVNRNAKTCEDPVPCFHFDESLHYSLISLDIEGFELDFLRMRKPKADIIIIEVVQWARDMEDLMTAVELVVYLADIGYYLYEQTVGLRNFLFLSQELVNDCFKAGGS</sequence>
<comment type="caution">
    <text evidence="2">The sequence shown here is derived from an EMBL/GenBank/DDBJ whole genome shotgun (WGS) entry which is preliminary data.</text>
</comment>
<dbReference type="GO" id="GO:0005794">
    <property type="term" value="C:Golgi apparatus"/>
    <property type="evidence" value="ECO:0007669"/>
    <property type="project" value="TreeGrafter"/>
</dbReference>
<keyword evidence="1" id="KW-1133">Transmembrane helix</keyword>
<dbReference type="GO" id="GO:0031902">
    <property type="term" value="C:late endosome membrane"/>
    <property type="evidence" value="ECO:0007669"/>
    <property type="project" value="TreeGrafter"/>
</dbReference>
<reference evidence="2" key="1">
    <citation type="submission" date="2023-08" db="EMBL/GenBank/DDBJ databases">
        <authorList>
            <person name="Audoor S."/>
            <person name="Bilcke G."/>
        </authorList>
    </citation>
    <scope>NUCLEOTIDE SEQUENCE</scope>
</reference>
<proteinExistence type="predicted"/>
<evidence type="ECO:0000313" key="3">
    <source>
        <dbReference type="Proteomes" id="UP001295423"/>
    </source>
</evidence>
<evidence type="ECO:0008006" key="4">
    <source>
        <dbReference type="Google" id="ProtNLM"/>
    </source>
</evidence>
<name>A0AAD2FT55_9STRA</name>
<dbReference type="GO" id="GO:0016197">
    <property type="term" value="P:endosomal transport"/>
    <property type="evidence" value="ECO:0007669"/>
    <property type="project" value="TreeGrafter"/>
</dbReference>
<evidence type="ECO:0000313" key="2">
    <source>
        <dbReference type="EMBL" id="CAJ1952767.1"/>
    </source>
</evidence>
<dbReference type="InterPro" id="IPR029063">
    <property type="entry name" value="SAM-dependent_MTases_sf"/>
</dbReference>
<dbReference type="PANTHER" id="PTHR34009:SF2">
    <property type="entry name" value="PROTEIN STAR"/>
    <property type="match status" value="1"/>
</dbReference>
<gene>
    <name evidence="2" type="ORF">CYCCA115_LOCUS13706</name>
</gene>
<dbReference type="EMBL" id="CAKOGP040001814">
    <property type="protein sequence ID" value="CAJ1952767.1"/>
    <property type="molecule type" value="Genomic_DNA"/>
</dbReference>
<organism evidence="2 3">
    <name type="scientific">Cylindrotheca closterium</name>
    <dbReference type="NCBI Taxonomy" id="2856"/>
    <lineage>
        <taxon>Eukaryota</taxon>
        <taxon>Sar</taxon>
        <taxon>Stramenopiles</taxon>
        <taxon>Ochrophyta</taxon>
        <taxon>Bacillariophyta</taxon>
        <taxon>Bacillariophyceae</taxon>
        <taxon>Bacillariophycidae</taxon>
        <taxon>Bacillariales</taxon>
        <taxon>Bacillariaceae</taxon>
        <taxon>Cylindrotheca</taxon>
    </lineage>
</organism>
<keyword evidence="1" id="KW-0472">Membrane</keyword>
<dbReference type="InterPro" id="IPR053202">
    <property type="entry name" value="EGF_Rcpt_Signaling_Reg"/>
</dbReference>
<evidence type="ECO:0000256" key="1">
    <source>
        <dbReference type="SAM" id="Phobius"/>
    </source>
</evidence>
<dbReference type="AlphaFoldDB" id="A0AAD2FT55"/>
<feature type="transmembrane region" description="Helical" evidence="1">
    <location>
        <begin position="12"/>
        <end position="28"/>
    </location>
</feature>
<dbReference type="Gene3D" id="3.40.50.150">
    <property type="entry name" value="Vaccinia Virus protein VP39"/>
    <property type="match status" value="1"/>
</dbReference>
<dbReference type="GO" id="GO:0005789">
    <property type="term" value="C:endoplasmic reticulum membrane"/>
    <property type="evidence" value="ECO:0007669"/>
    <property type="project" value="TreeGrafter"/>
</dbReference>
<keyword evidence="1" id="KW-0812">Transmembrane</keyword>
<protein>
    <recommendedName>
        <fullName evidence="4">Methyltransferase FkbM domain-containing protein</fullName>
    </recommendedName>
</protein>
<dbReference type="PANTHER" id="PTHR34009">
    <property type="entry name" value="PROTEIN STAR"/>
    <property type="match status" value="1"/>
</dbReference>
<accession>A0AAD2FT55</accession>
<dbReference type="GO" id="GO:0006888">
    <property type="term" value="P:endoplasmic reticulum to Golgi vesicle-mediated transport"/>
    <property type="evidence" value="ECO:0007669"/>
    <property type="project" value="TreeGrafter"/>
</dbReference>
<dbReference type="GO" id="GO:0005886">
    <property type="term" value="C:plasma membrane"/>
    <property type="evidence" value="ECO:0007669"/>
    <property type="project" value="TreeGrafter"/>
</dbReference>
<keyword evidence="3" id="KW-1185">Reference proteome</keyword>